<name>X5H5C1_9RICK</name>
<keyword evidence="2" id="KW-1185">Reference proteome</keyword>
<accession>X5H5C1</accession>
<organism evidence="1 2">
    <name type="scientific">Neorickettsia helminthoeca str. Oregon</name>
    <dbReference type="NCBI Taxonomy" id="1286528"/>
    <lineage>
        <taxon>Bacteria</taxon>
        <taxon>Pseudomonadati</taxon>
        <taxon>Pseudomonadota</taxon>
        <taxon>Alphaproteobacteria</taxon>
        <taxon>Rickettsiales</taxon>
        <taxon>Anaplasmataceae</taxon>
        <taxon>Neorickettsia</taxon>
    </lineage>
</organism>
<dbReference type="KEGG" id="nhm:NHE_0867"/>
<sequence>MNNNEYTGEESSLHEAIDGDAVLHRDLLNSVAEKIDELILLYRSLVRGCKNTVLFRIQEEMILEILTDSV</sequence>
<dbReference type="HOGENOM" id="CLU_2753746_0_0_5"/>
<protein>
    <submittedName>
        <fullName evidence="1">Uncharacterized protein</fullName>
    </submittedName>
</protein>
<evidence type="ECO:0000313" key="1">
    <source>
        <dbReference type="EMBL" id="AHX11786.1"/>
    </source>
</evidence>
<reference evidence="1 2" key="1">
    <citation type="submission" date="2014-03" db="EMBL/GenBank/DDBJ databases">
        <title>Sequencing and Comparison of Genomes and Transcriptome Profiles of Human Ehrlichiosis Agents.</title>
        <authorList>
            <person name="Lin M."/>
            <person name="Daugherty S.C."/>
            <person name="Nagaraj S."/>
            <person name="Cheng Z."/>
            <person name="Xiong Q."/>
            <person name="Lin F.-Y."/>
            <person name="Sengamalay N."/>
            <person name="Ott S."/>
            <person name="Godinez A."/>
            <person name="Tallon L.J."/>
            <person name="Sadzewicz L."/>
            <person name="Fraser C.M."/>
            <person name="Dunning Hotopp J.C."/>
            <person name="Rikihisa Y."/>
        </authorList>
    </citation>
    <scope>NUCLEOTIDE SEQUENCE [LARGE SCALE GENOMIC DNA]</scope>
    <source>
        <strain evidence="1 2">Oregon</strain>
    </source>
</reference>
<dbReference type="AlphaFoldDB" id="X5H5C1"/>
<proteinExistence type="predicted"/>
<dbReference type="Proteomes" id="UP000023755">
    <property type="component" value="Chromosome"/>
</dbReference>
<dbReference type="EMBL" id="CP007481">
    <property type="protein sequence ID" value="AHX11786.1"/>
    <property type="molecule type" value="Genomic_DNA"/>
</dbReference>
<gene>
    <name evidence="1" type="ORF">NHE_0867</name>
</gene>
<dbReference type="RefSeq" id="WP_038560175.1">
    <property type="nucleotide sequence ID" value="NZ_CP007481.1"/>
</dbReference>
<evidence type="ECO:0000313" key="2">
    <source>
        <dbReference type="Proteomes" id="UP000023755"/>
    </source>
</evidence>
<dbReference type="STRING" id="1286528.NHE_0867"/>